<dbReference type="InterPro" id="IPR050217">
    <property type="entry name" value="Peroxiredoxin"/>
</dbReference>
<dbReference type="PATRIC" id="fig|1703780.3.peg.506"/>
<dbReference type="GO" id="GO:0042744">
    <property type="term" value="P:hydrogen peroxide catabolic process"/>
    <property type="evidence" value="ECO:0007669"/>
    <property type="project" value="TreeGrafter"/>
</dbReference>
<protein>
    <submittedName>
        <fullName evidence="6">Alkyl hydroperoxide reductase</fullName>
    </submittedName>
</protein>
<gene>
    <name evidence="6" type="ORF">AMJ87_08215</name>
</gene>
<dbReference type="PANTHER" id="PTHR10681:SF121">
    <property type="entry name" value="ALKYL HYDROPEROXIDE REDUCTASE C"/>
    <property type="match status" value="1"/>
</dbReference>
<dbReference type="GO" id="GO:0005829">
    <property type="term" value="C:cytosol"/>
    <property type="evidence" value="ECO:0007669"/>
    <property type="project" value="TreeGrafter"/>
</dbReference>
<dbReference type="SUPFAM" id="SSF52833">
    <property type="entry name" value="Thioredoxin-like"/>
    <property type="match status" value="1"/>
</dbReference>
<dbReference type="AlphaFoldDB" id="A0A0S8GGT8"/>
<keyword evidence="2" id="KW-0049">Antioxidant</keyword>
<dbReference type="InterPro" id="IPR036249">
    <property type="entry name" value="Thioredoxin-like_sf"/>
</dbReference>
<comment type="caution">
    <text evidence="6">The sequence shown here is derived from an EMBL/GenBank/DDBJ whole genome shotgun (WGS) entry which is preliminary data.</text>
</comment>
<dbReference type="Proteomes" id="UP000051096">
    <property type="component" value="Unassembled WGS sequence"/>
</dbReference>
<dbReference type="GO" id="GO:0033554">
    <property type="term" value="P:cellular response to stress"/>
    <property type="evidence" value="ECO:0007669"/>
    <property type="project" value="TreeGrafter"/>
</dbReference>
<dbReference type="GO" id="GO:0006979">
    <property type="term" value="P:response to oxidative stress"/>
    <property type="evidence" value="ECO:0007669"/>
    <property type="project" value="TreeGrafter"/>
</dbReference>
<evidence type="ECO:0000256" key="1">
    <source>
        <dbReference type="ARBA" id="ARBA00022559"/>
    </source>
</evidence>
<evidence type="ECO:0000256" key="3">
    <source>
        <dbReference type="ARBA" id="ARBA00023002"/>
    </source>
</evidence>
<accession>A0A0S8GGT8</accession>
<evidence type="ECO:0000259" key="5">
    <source>
        <dbReference type="Pfam" id="PF00578"/>
    </source>
</evidence>
<proteinExistence type="predicted"/>
<keyword evidence="1" id="KW-0575">Peroxidase</keyword>
<evidence type="ECO:0000256" key="4">
    <source>
        <dbReference type="ARBA" id="ARBA00023284"/>
    </source>
</evidence>
<reference evidence="6 7" key="1">
    <citation type="journal article" date="2015" name="Microbiome">
        <title>Genomic resolution of linkages in carbon, nitrogen, and sulfur cycling among widespread estuary sediment bacteria.</title>
        <authorList>
            <person name="Baker B.J."/>
            <person name="Lazar C.S."/>
            <person name="Teske A.P."/>
            <person name="Dick G.J."/>
        </authorList>
    </citation>
    <scope>NUCLEOTIDE SEQUENCE [LARGE SCALE GENOMIC DNA]</scope>
    <source>
        <strain evidence="6">SM23_60</strain>
    </source>
</reference>
<evidence type="ECO:0000313" key="7">
    <source>
        <dbReference type="Proteomes" id="UP000051096"/>
    </source>
</evidence>
<dbReference type="Gene3D" id="3.40.30.10">
    <property type="entry name" value="Glutaredoxin"/>
    <property type="match status" value="1"/>
</dbReference>
<organism evidence="6 7">
    <name type="scientific">candidate division WOR_3 bacterium SM23_60</name>
    <dbReference type="NCBI Taxonomy" id="1703780"/>
    <lineage>
        <taxon>Bacteria</taxon>
        <taxon>Bacteria division WOR-3</taxon>
    </lineage>
</organism>
<dbReference type="EMBL" id="LJUO01000079">
    <property type="protein sequence ID" value="KPK70842.1"/>
    <property type="molecule type" value="Genomic_DNA"/>
</dbReference>
<name>A0A0S8GGT8_UNCW3</name>
<dbReference type="GO" id="GO:0045454">
    <property type="term" value="P:cell redox homeostasis"/>
    <property type="evidence" value="ECO:0007669"/>
    <property type="project" value="TreeGrafter"/>
</dbReference>
<keyword evidence="4" id="KW-0676">Redox-active center</keyword>
<sequence length="47" mass="5357">MNVMVGRQAPEFTANAFYKGSAKTIKLSDYRGQWVMLCFYPADFTCV</sequence>
<dbReference type="Pfam" id="PF00578">
    <property type="entry name" value="AhpC-TSA"/>
    <property type="match status" value="1"/>
</dbReference>
<evidence type="ECO:0000313" key="6">
    <source>
        <dbReference type="EMBL" id="KPK70842.1"/>
    </source>
</evidence>
<evidence type="ECO:0000256" key="2">
    <source>
        <dbReference type="ARBA" id="ARBA00022862"/>
    </source>
</evidence>
<dbReference type="PANTHER" id="PTHR10681">
    <property type="entry name" value="THIOREDOXIN PEROXIDASE"/>
    <property type="match status" value="1"/>
</dbReference>
<feature type="domain" description="Alkyl hydroperoxide reductase subunit C/ Thiol specific antioxidant" evidence="5">
    <location>
        <begin position="5"/>
        <end position="45"/>
    </location>
</feature>
<dbReference type="InterPro" id="IPR000866">
    <property type="entry name" value="AhpC/TSA"/>
</dbReference>
<dbReference type="GO" id="GO:0008379">
    <property type="term" value="F:thioredoxin peroxidase activity"/>
    <property type="evidence" value="ECO:0007669"/>
    <property type="project" value="TreeGrafter"/>
</dbReference>
<keyword evidence="3" id="KW-0560">Oxidoreductase</keyword>